<evidence type="ECO:0000313" key="2">
    <source>
        <dbReference type="Proteomes" id="UP000314294"/>
    </source>
</evidence>
<proteinExistence type="predicted"/>
<dbReference type="AlphaFoldDB" id="A0A4Z2J2I7"/>
<dbReference type="OrthoDB" id="9226346at2759"/>
<dbReference type="EMBL" id="SRLO01000032">
    <property type="protein sequence ID" value="TNN83702.1"/>
    <property type="molecule type" value="Genomic_DNA"/>
</dbReference>
<reference evidence="1 2" key="1">
    <citation type="submission" date="2019-03" db="EMBL/GenBank/DDBJ databases">
        <title>First draft genome of Liparis tanakae, snailfish: a comprehensive survey of snailfish specific genes.</title>
        <authorList>
            <person name="Kim W."/>
            <person name="Song I."/>
            <person name="Jeong J.-H."/>
            <person name="Kim D."/>
            <person name="Kim S."/>
            <person name="Ryu S."/>
            <person name="Song J.Y."/>
            <person name="Lee S.K."/>
        </authorList>
    </citation>
    <scope>NUCLEOTIDE SEQUENCE [LARGE SCALE GENOMIC DNA]</scope>
    <source>
        <tissue evidence="1">Muscle</tissue>
    </source>
</reference>
<organism evidence="1 2">
    <name type="scientific">Liparis tanakae</name>
    <name type="common">Tanaka's snailfish</name>
    <dbReference type="NCBI Taxonomy" id="230148"/>
    <lineage>
        <taxon>Eukaryota</taxon>
        <taxon>Metazoa</taxon>
        <taxon>Chordata</taxon>
        <taxon>Craniata</taxon>
        <taxon>Vertebrata</taxon>
        <taxon>Euteleostomi</taxon>
        <taxon>Actinopterygii</taxon>
        <taxon>Neopterygii</taxon>
        <taxon>Teleostei</taxon>
        <taxon>Neoteleostei</taxon>
        <taxon>Acanthomorphata</taxon>
        <taxon>Eupercaria</taxon>
        <taxon>Perciformes</taxon>
        <taxon>Cottioidei</taxon>
        <taxon>Cottales</taxon>
        <taxon>Liparidae</taxon>
        <taxon>Liparis</taxon>
    </lineage>
</organism>
<protein>
    <submittedName>
        <fullName evidence="1">Uncharacterized protein</fullName>
    </submittedName>
</protein>
<comment type="caution">
    <text evidence="1">The sequence shown here is derived from an EMBL/GenBank/DDBJ whole genome shotgun (WGS) entry which is preliminary data.</text>
</comment>
<accession>A0A4Z2J2I7</accession>
<gene>
    <name evidence="1" type="ORF">EYF80_006220</name>
</gene>
<evidence type="ECO:0000313" key="1">
    <source>
        <dbReference type="EMBL" id="TNN83702.1"/>
    </source>
</evidence>
<name>A0A4Z2J2I7_9TELE</name>
<keyword evidence="2" id="KW-1185">Reference proteome</keyword>
<dbReference type="Proteomes" id="UP000314294">
    <property type="component" value="Unassembled WGS sequence"/>
</dbReference>
<sequence length="256" mass="28693">MQGCRSRPKSMKLHSMPSLWYSSCSRTNMGPIDPQDQPAEHPLVRGFGQSLDSKLRLLLGLGLLDVLMFPNCSTADITFNRPGRDRRVHGTSSFLFWDAHDLKGVHGLSEQLRVLLASTEASFRQVSSAMSSTLLNLEPASKPSFSEGTHTSFLVAQSAWARGALDPLRSPYRNWSASDMVHDDKTNPFDLHVRASVLILVIQRIHRIPDLRRLQSPALSRSRLQVNPRFSWASMALTQQRARPSASRLPVPMPMR</sequence>